<feature type="domain" description="Thioredoxin" evidence="3">
    <location>
        <begin position="24"/>
        <end position="173"/>
    </location>
</feature>
<dbReference type="InterPro" id="IPR013766">
    <property type="entry name" value="Thioredoxin_domain"/>
</dbReference>
<organism evidence="4">
    <name type="scientific">mine drainage metagenome</name>
    <dbReference type="NCBI Taxonomy" id="410659"/>
    <lineage>
        <taxon>unclassified sequences</taxon>
        <taxon>metagenomes</taxon>
        <taxon>ecological metagenomes</taxon>
    </lineage>
</organism>
<dbReference type="PANTHER" id="PTHR42852:SF13">
    <property type="entry name" value="PROTEIN DIPZ"/>
    <property type="match status" value="1"/>
</dbReference>
<comment type="subcellular location">
    <subcellularLocation>
        <location evidence="1">Cell envelope</location>
    </subcellularLocation>
</comment>
<dbReference type="InterPro" id="IPR013740">
    <property type="entry name" value="Redoxin"/>
</dbReference>
<dbReference type="CDD" id="cd02966">
    <property type="entry name" value="TlpA_like_family"/>
    <property type="match status" value="1"/>
</dbReference>
<reference evidence="4" key="1">
    <citation type="submission" date="2009-10" db="EMBL/GenBank/DDBJ databases">
        <title>Diversity of trophic interactions inside an arsenic-rich microbial ecosystem.</title>
        <authorList>
            <person name="Bertin P.N."/>
            <person name="Heinrich-Salmeron A."/>
            <person name="Pelletier E."/>
            <person name="Goulhen-Chollet F."/>
            <person name="Arsene-Ploetze F."/>
            <person name="Gallien S."/>
            <person name="Calteau A."/>
            <person name="Vallenet D."/>
            <person name="Casiot C."/>
            <person name="Chane-Woon-Ming B."/>
            <person name="Giloteaux L."/>
            <person name="Barakat M."/>
            <person name="Bonnefoy V."/>
            <person name="Bruneel O."/>
            <person name="Chandler M."/>
            <person name="Cleiss J."/>
            <person name="Duran R."/>
            <person name="Elbaz-Poulichet F."/>
            <person name="Fonknechten N."/>
            <person name="Lauga B."/>
            <person name="Mornico D."/>
            <person name="Ortet P."/>
            <person name="Schaeffer C."/>
            <person name="Siguier P."/>
            <person name="Alexander Thil Smith A."/>
            <person name="Van Dorsselaer A."/>
            <person name="Weissenbach J."/>
            <person name="Medigue C."/>
            <person name="Le Paslier D."/>
        </authorList>
    </citation>
    <scope>NUCLEOTIDE SEQUENCE</scope>
</reference>
<dbReference type="SUPFAM" id="SSF52833">
    <property type="entry name" value="Thioredoxin-like"/>
    <property type="match status" value="1"/>
</dbReference>
<gene>
    <name evidence="4" type="ORF">CARN7_0893</name>
</gene>
<dbReference type="InterPro" id="IPR050553">
    <property type="entry name" value="Thioredoxin_ResA/DsbE_sf"/>
</dbReference>
<comment type="caution">
    <text evidence="4">The sequence shown here is derived from an EMBL/GenBank/DDBJ whole genome shotgun (WGS) entry which is preliminary data.</text>
</comment>
<dbReference type="AlphaFoldDB" id="E6QSA8"/>
<sequence length="174" mass="19199">MFKRIALLTLISILVVALFIRHIHHTAAHPDSFSVAPLLSSQLSDPLGIRQPLQQWHGRLLVINFWAPWCTPCRKDIPGYIALQARYAPQGVQFIGIALAGKPEVMRDIAKLGITYPVLLGDLETLSQMRRSGNASGTLPYTLVISPDGKLIAQHIGSFPAAQLDEILLRHTSH</sequence>
<dbReference type="InterPro" id="IPR036249">
    <property type="entry name" value="Thioredoxin-like_sf"/>
</dbReference>
<dbReference type="Pfam" id="PF08534">
    <property type="entry name" value="Redoxin"/>
    <property type="match status" value="1"/>
</dbReference>
<accession>E6QSA8</accession>
<proteinExistence type="predicted"/>
<dbReference type="InterPro" id="IPR017937">
    <property type="entry name" value="Thioredoxin_CS"/>
</dbReference>
<dbReference type="PROSITE" id="PS00194">
    <property type="entry name" value="THIOREDOXIN_1"/>
    <property type="match status" value="1"/>
</dbReference>
<evidence type="ECO:0000256" key="2">
    <source>
        <dbReference type="ARBA" id="ARBA00022748"/>
    </source>
</evidence>
<dbReference type="Gene3D" id="3.40.30.10">
    <property type="entry name" value="Glutaredoxin"/>
    <property type="match status" value="1"/>
</dbReference>
<dbReference type="PANTHER" id="PTHR42852">
    <property type="entry name" value="THIOL:DISULFIDE INTERCHANGE PROTEIN DSBE"/>
    <property type="match status" value="1"/>
</dbReference>
<protein>
    <submittedName>
        <fullName evidence="4">Putative Thioredoxin</fullName>
    </submittedName>
</protein>
<dbReference type="GO" id="GO:0030313">
    <property type="term" value="C:cell envelope"/>
    <property type="evidence" value="ECO:0007669"/>
    <property type="project" value="UniProtKB-SubCell"/>
</dbReference>
<evidence type="ECO:0000313" key="4">
    <source>
        <dbReference type="EMBL" id="CBI10130.1"/>
    </source>
</evidence>
<dbReference type="PROSITE" id="PS51352">
    <property type="entry name" value="THIOREDOXIN_2"/>
    <property type="match status" value="1"/>
</dbReference>
<dbReference type="GO" id="GO:0016491">
    <property type="term" value="F:oxidoreductase activity"/>
    <property type="evidence" value="ECO:0007669"/>
    <property type="project" value="InterPro"/>
</dbReference>
<keyword evidence="2" id="KW-0201">Cytochrome c-type biogenesis</keyword>
<evidence type="ECO:0000256" key="1">
    <source>
        <dbReference type="ARBA" id="ARBA00004196"/>
    </source>
</evidence>
<name>E6QSA8_9ZZZZ</name>
<dbReference type="GO" id="GO:0017004">
    <property type="term" value="P:cytochrome complex assembly"/>
    <property type="evidence" value="ECO:0007669"/>
    <property type="project" value="UniProtKB-KW"/>
</dbReference>
<dbReference type="EMBL" id="CABR01000072">
    <property type="protein sequence ID" value="CBI10130.1"/>
    <property type="molecule type" value="Genomic_DNA"/>
</dbReference>
<evidence type="ECO:0000259" key="3">
    <source>
        <dbReference type="PROSITE" id="PS51352"/>
    </source>
</evidence>